<evidence type="ECO:0000256" key="1">
    <source>
        <dbReference type="SAM" id="MobiDB-lite"/>
    </source>
</evidence>
<proteinExistence type="predicted"/>
<gene>
    <name evidence="2" type="ORF">MGWOODY_Mmi971</name>
</gene>
<feature type="compositionally biased region" description="Basic and acidic residues" evidence="1">
    <location>
        <begin position="71"/>
        <end position="89"/>
    </location>
</feature>
<reference evidence="2" key="1">
    <citation type="submission" date="2015-10" db="EMBL/GenBank/DDBJ databases">
        <authorList>
            <person name="Gilbert D.G."/>
        </authorList>
    </citation>
    <scope>NUCLEOTIDE SEQUENCE</scope>
</reference>
<evidence type="ECO:0000313" key="2">
    <source>
        <dbReference type="EMBL" id="CUV10475.1"/>
    </source>
</evidence>
<dbReference type="AlphaFoldDB" id="A0A160VI71"/>
<dbReference type="EMBL" id="FAXC01000422">
    <property type="protein sequence ID" value="CUV10475.1"/>
    <property type="molecule type" value="Genomic_DNA"/>
</dbReference>
<feature type="compositionally biased region" description="Low complexity" evidence="1">
    <location>
        <begin position="96"/>
        <end position="108"/>
    </location>
</feature>
<feature type="region of interest" description="Disordered" evidence="1">
    <location>
        <begin position="71"/>
        <end position="154"/>
    </location>
</feature>
<organism evidence="2">
    <name type="scientific">hydrothermal vent metagenome</name>
    <dbReference type="NCBI Taxonomy" id="652676"/>
    <lineage>
        <taxon>unclassified sequences</taxon>
        <taxon>metagenomes</taxon>
        <taxon>ecological metagenomes</taxon>
    </lineage>
</organism>
<accession>A0A160VI71</accession>
<sequence>MGGNMPEPNSEEQVPELTEQQKYVNEKVAVLLDQIGDEYGESLTQQLVQRLDTTVADFHEEVTNLLSELKEKSVSRQERLRDAWQHRFDTPPPAAEVPAAATEATPAEGPGDDSSNWEKRLETMESGEAGKAPAEAADDDKKKKKKGFFGRKKK</sequence>
<name>A0A160VI71_9ZZZZ</name>
<protein>
    <submittedName>
        <fullName evidence="2">Uncharacterized protein</fullName>
    </submittedName>
</protein>
<feature type="compositionally biased region" description="Basic residues" evidence="1">
    <location>
        <begin position="142"/>
        <end position="154"/>
    </location>
</feature>